<keyword evidence="3" id="KW-0378">Hydrolase</keyword>
<proteinExistence type="inferred from homology"/>
<evidence type="ECO:0000313" key="8">
    <source>
        <dbReference type="Proteomes" id="UP001214250"/>
    </source>
</evidence>
<dbReference type="EMBL" id="CP117811">
    <property type="protein sequence ID" value="WDE96054.1"/>
    <property type="molecule type" value="Genomic_DNA"/>
</dbReference>
<dbReference type="Gene3D" id="3.40.720.10">
    <property type="entry name" value="Alkaline Phosphatase, subunit A"/>
    <property type="match status" value="1"/>
</dbReference>
<keyword evidence="2" id="KW-0479">Metal-binding</keyword>
<feature type="chain" id="PRO_5047351987" evidence="5">
    <location>
        <begin position="20"/>
        <end position="504"/>
    </location>
</feature>
<evidence type="ECO:0000256" key="2">
    <source>
        <dbReference type="ARBA" id="ARBA00022723"/>
    </source>
</evidence>
<keyword evidence="8" id="KW-1185">Reference proteome</keyword>
<dbReference type="InterPro" id="IPR000917">
    <property type="entry name" value="Sulfatase_N"/>
</dbReference>
<dbReference type="RefSeq" id="WP_274150029.1">
    <property type="nucleotide sequence ID" value="NZ_CP117811.1"/>
</dbReference>
<evidence type="ECO:0000256" key="3">
    <source>
        <dbReference type="ARBA" id="ARBA00022801"/>
    </source>
</evidence>
<comment type="similarity">
    <text evidence="1">Belongs to the sulfatase family.</text>
</comment>
<dbReference type="PROSITE" id="PS00149">
    <property type="entry name" value="SULFATASE_2"/>
    <property type="match status" value="1"/>
</dbReference>
<evidence type="ECO:0000256" key="1">
    <source>
        <dbReference type="ARBA" id="ARBA00008779"/>
    </source>
</evidence>
<protein>
    <submittedName>
        <fullName evidence="7">Arylsulfatase</fullName>
    </submittedName>
</protein>
<accession>A0ABY7VTG5</accession>
<feature type="domain" description="Sulfatase N-terminal" evidence="6">
    <location>
        <begin position="23"/>
        <end position="380"/>
    </location>
</feature>
<dbReference type="SUPFAM" id="SSF53649">
    <property type="entry name" value="Alkaline phosphatase-like"/>
    <property type="match status" value="1"/>
</dbReference>
<name>A0ABY7VTG5_9BACT</name>
<dbReference type="Pfam" id="PF00884">
    <property type="entry name" value="Sulfatase"/>
    <property type="match status" value="1"/>
</dbReference>
<gene>
    <name evidence="7" type="ORF">PQO03_10045</name>
</gene>
<sequence length="504" mass="56417">MTKYLTSLLFVLLGFQTIASDKPNIIIIYADDMGYGDMSNMNPESKIPTPNLDKLAANGMRFDDGHSSSGICTPSRYALLTGNYHWRRMHGIVNSFGESVFKENEMTLPRMLKGQGYKTAAIGKWHLGFNWKSIMIDPEAKTKAGKKSAYTPAAFDWSKAIPGGPLSIGFDTYFGDGVINFPPYCWVENDRVIEAPSTMLDLKGTRPPEGGWECRPGPAVKDWDIYQVLPTLTKKAVEFISQQKKDQPFFLYFALPAPHAPIIPNKEFIGMSQAGPYGDFVCQVDWVTGQVLDKLKEKGLDQNSIVIFTADNGPEHYAYKRLEKTGHSSPGILRGLKRDIYEGGHRVPFIVSWPGKIKTSISLETISQVDLMATMAKITGANLKENEAVDSYNILPVLKSESYSSPLREATVQNTKTDKFAIRRGDWLYLDTYTGHHSGGHDKIFSVKNGFHQVNRKAPGLLYNLKNDISQKNNLYDQHPEIVKELKDLLKSYREGSRSAPLLD</sequence>
<dbReference type="CDD" id="cd16143">
    <property type="entry name" value="ARS_like"/>
    <property type="match status" value="1"/>
</dbReference>
<dbReference type="InterPro" id="IPR017850">
    <property type="entry name" value="Alkaline_phosphatase_core_sf"/>
</dbReference>
<evidence type="ECO:0000256" key="4">
    <source>
        <dbReference type="ARBA" id="ARBA00022837"/>
    </source>
</evidence>
<dbReference type="PANTHER" id="PTHR42693">
    <property type="entry name" value="ARYLSULFATASE FAMILY MEMBER"/>
    <property type="match status" value="1"/>
</dbReference>
<dbReference type="Proteomes" id="UP001214250">
    <property type="component" value="Chromosome 1"/>
</dbReference>
<dbReference type="PANTHER" id="PTHR42693:SF53">
    <property type="entry name" value="ENDO-4-O-SULFATASE"/>
    <property type="match status" value="1"/>
</dbReference>
<keyword evidence="4" id="KW-0106">Calcium</keyword>
<evidence type="ECO:0000313" key="7">
    <source>
        <dbReference type="EMBL" id="WDE96054.1"/>
    </source>
</evidence>
<evidence type="ECO:0000259" key="6">
    <source>
        <dbReference type="Pfam" id="PF00884"/>
    </source>
</evidence>
<dbReference type="InterPro" id="IPR024607">
    <property type="entry name" value="Sulfatase_CS"/>
</dbReference>
<reference evidence="7 8" key="1">
    <citation type="submission" date="2023-02" db="EMBL/GenBank/DDBJ databases">
        <title>Genome sequence of Lentisphaera profundi SAORIC-696.</title>
        <authorList>
            <person name="Kim e."/>
            <person name="Cho J.-C."/>
            <person name="Choi A."/>
            <person name="Kang I."/>
        </authorList>
    </citation>
    <scope>NUCLEOTIDE SEQUENCE [LARGE SCALE GENOMIC DNA]</scope>
    <source>
        <strain evidence="7 8">SAORIC-696</strain>
    </source>
</reference>
<dbReference type="PROSITE" id="PS00523">
    <property type="entry name" value="SULFATASE_1"/>
    <property type="match status" value="1"/>
</dbReference>
<organism evidence="7 8">
    <name type="scientific">Lentisphaera profundi</name>
    <dbReference type="NCBI Taxonomy" id="1658616"/>
    <lineage>
        <taxon>Bacteria</taxon>
        <taxon>Pseudomonadati</taxon>
        <taxon>Lentisphaerota</taxon>
        <taxon>Lentisphaeria</taxon>
        <taxon>Lentisphaerales</taxon>
        <taxon>Lentisphaeraceae</taxon>
        <taxon>Lentisphaera</taxon>
    </lineage>
</organism>
<dbReference type="Gene3D" id="3.30.1120.10">
    <property type="match status" value="1"/>
</dbReference>
<evidence type="ECO:0000256" key="5">
    <source>
        <dbReference type="SAM" id="SignalP"/>
    </source>
</evidence>
<dbReference type="InterPro" id="IPR050738">
    <property type="entry name" value="Sulfatase"/>
</dbReference>
<keyword evidence="5" id="KW-0732">Signal</keyword>
<feature type="signal peptide" evidence="5">
    <location>
        <begin position="1"/>
        <end position="19"/>
    </location>
</feature>